<accession>A0ABP4BHU7</accession>
<evidence type="ECO:0000313" key="2">
    <source>
        <dbReference type="EMBL" id="GAA0949150.1"/>
    </source>
</evidence>
<evidence type="ECO:0000256" key="1">
    <source>
        <dbReference type="SAM" id="MobiDB-lite"/>
    </source>
</evidence>
<evidence type="ECO:0000313" key="3">
    <source>
        <dbReference type="Proteomes" id="UP001501578"/>
    </source>
</evidence>
<comment type="caution">
    <text evidence="2">The sequence shown here is derived from an EMBL/GenBank/DDBJ whole genome shotgun (WGS) entry which is preliminary data.</text>
</comment>
<name>A0ABP4BHU7_9ACTN</name>
<proteinExistence type="predicted"/>
<dbReference type="EMBL" id="BAAAHQ010000043">
    <property type="protein sequence ID" value="GAA0949150.1"/>
    <property type="molecule type" value="Genomic_DNA"/>
</dbReference>
<dbReference type="Proteomes" id="UP001501578">
    <property type="component" value="Unassembled WGS sequence"/>
</dbReference>
<reference evidence="3" key="1">
    <citation type="journal article" date="2019" name="Int. J. Syst. Evol. Microbiol.">
        <title>The Global Catalogue of Microorganisms (GCM) 10K type strain sequencing project: providing services to taxonomists for standard genome sequencing and annotation.</title>
        <authorList>
            <consortium name="The Broad Institute Genomics Platform"/>
            <consortium name="The Broad Institute Genome Sequencing Center for Infectious Disease"/>
            <person name="Wu L."/>
            <person name="Ma J."/>
        </authorList>
    </citation>
    <scope>NUCLEOTIDE SEQUENCE [LARGE SCALE GENOMIC DNA]</scope>
    <source>
        <strain evidence="3">JCM 11136</strain>
    </source>
</reference>
<feature type="region of interest" description="Disordered" evidence="1">
    <location>
        <begin position="54"/>
        <end position="93"/>
    </location>
</feature>
<dbReference type="RefSeq" id="WP_343954247.1">
    <property type="nucleotide sequence ID" value="NZ_BAAAHQ010000043.1"/>
</dbReference>
<protein>
    <submittedName>
        <fullName evidence="2">Uncharacterized protein</fullName>
    </submittedName>
</protein>
<organism evidence="2 3">
    <name type="scientific">Nonomuraea longicatena</name>
    <dbReference type="NCBI Taxonomy" id="83682"/>
    <lineage>
        <taxon>Bacteria</taxon>
        <taxon>Bacillati</taxon>
        <taxon>Actinomycetota</taxon>
        <taxon>Actinomycetes</taxon>
        <taxon>Streptosporangiales</taxon>
        <taxon>Streptosporangiaceae</taxon>
        <taxon>Nonomuraea</taxon>
    </lineage>
</organism>
<gene>
    <name evidence="2" type="ORF">GCM10009560_67110</name>
</gene>
<sequence length="93" mass="10217">MPQVRVIGDDPDHVDQVVTLILALINASPHLIAGDPTRLRHRGGGGRVVFDVTVTDRRTTPEPAPTRVHAERVDNLPTPRSRRTPPRRALPPA</sequence>
<keyword evidence="3" id="KW-1185">Reference proteome</keyword>